<dbReference type="RefSeq" id="WP_125968753.1">
    <property type="nucleotide sequence ID" value="NZ_QXGK01000016.1"/>
</dbReference>
<protein>
    <recommendedName>
        <fullName evidence="4">Beta-carotene 15,15'-monooxygenase</fullName>
    </recommendedName>
</protein>
<gene>
    <name evidence="2" type="ORF">D2E24_1491</name>
</gene>
<sequence length="221" mass="24783">MQLFNPENQFWQFVALCMRYFVLNLLFVITLIPIVTIGPARAALYSTVFAYHENEDIHLGREYLKRFRREFLPSLASSAIIIAVLAVATFSIVFWNALDTDLAYVALPVLIIVGAIALLTFEYYSPLQARYANSFGATLRNAAMMPWAAFRHTLGLIAIDVAGLALFLFTGWFRVAFILLGFAWLAYAKSFIFLRAFAAVAGDPTKDRQAPDYSMPSASIQ</sequence>
<keyword evidence="1" id="KW-0812">Transmembrane</keyword>
<proteinExistence type="predicted"/>
<evidence type="ECO:0000313" key="2">
    <source>
        <dbReference type="EMBL" id="RSX54631.1"/>
    </source>
</evidence>
<reference evidence="2 3" key="1">
    <citation type="submission" date="2018-09" db="EMBL/GenBank/DDBJ databases">
        <title>Characterization of the phylogenetic diversity of five novel species belonging to the genus Bifidobacterium.</title>
        <authorList>
            <person name="Lugli G.A."/>
            <person name="Duranti S."/>
            <person name="Milani C."/>
        </authorList>
    </citation>
    <scope>NUCLEOTIDE SEQUENCE [LARGE SCALE GENOMIC DNA]</scope>
    <source>
        <strain evidence="2 3">2033B</strain>
    </source>
</reference>
<evidence type="ECO:0000313" key="3">
    <source>
        <dbReference type="Proteomes" id="UP000287470"/>
    </source>
</evidence>
<evidence type="ECO:0000256" key="1">
    <source>
        <dbReference type="SAM" id="Phobius"/>
    </source>
</evidence>
<dbReference type="Proteomes" id="UP000287470">
    <property type="component" value="Unassembled WGS sequence"/>
</dbReference>
<feature type="transmembrane region" description="Helical" evidence="1">
    <location>
        <begin position="102"/>
        <end position="121"/>
    </location>
</feature>
<comment type="caution">
    <text evidence="2">The sequence shown here is derived from an EMBL/GenBank/DDBJ whole genome shotgun (WGS) entry which is preliminary data.</text>
</comment>
<organism evidence="2 3">
    <name type="scientific">Bifidobacterium samirii</name>
    <dbReference type="NCBI Taxonomy" id="2306974"/>
    <lineage>
        <taxon>Bacteria</taxon>
        <taxon>Bacillati</taxon>
        <taxon>Actinomycetota</taxon>
        <taxon>Actinomycetes</taxon>
        <taxon>Bifidobacteriales</taxon>
        <taxon>Bifidobacteriaceae</taxon>
        <taxon>Bifidobacterium</taxon>
    </lineage>
</organism>
<dbReference type="Pfam" id="PF04854">
    <property type="entry name" value="DUF624"/>
    <property type="match status" value="1"/>
</dbReference>
<dbReference type="EMBL" id="QXGK01000016">
    <property type="protein sequence ID" value="RSX54631.1"/>
    <property type="molecule type" value="Genomic_DNA"/>
</dbReference>
<feature type="transmembrane region" description="Helical" evidence="1">
    <location>
        <begin position="20"/>
        <end position="40"/>
    </location>
</feature>
<keyword evidence="3" id="KW-1185">Reference proteome</keyword>
<accession>A0A430FP78</accession>
<feature type="transmembrane region" description="Helical" evidence="1">
    <location>
        <begin position="175"/>
        <end position="198"/>
    </location>
</feature>
<evidence type="ECO:0008006" key="4">
    <source>
        <dbReference type="Google" id="ProtNLM"/>
    </source>
</evidence>
<keyword evidence="1" id="KW-0472">Membrane</keyword>
<dbReference type="AlphaFoldDB" id="A0A430FP78"/>
<dbReference type="OrthoDB" id="9814991at2"/>
<name>A0A430FP78_9BIFI</name>
<keyword evidence="1" id="KW-1133">Transmembrane helix</keyword>
<feature type="transmembrane region" description="Helical" evidence="1">
    <location>
        <begin position="149"/>
        <end position="169"/>
    </location>
</feature>
<dbReference type="InterPro" id="IPR006938">
    <property type="entry name" value="DUF624"/>
</dbReference>
<feature type="transmembrane region" description="Helical" evidence="1">
    <location>
        <begin position="71"/>
        <end position="96"/>
    </location>
</feature>